<dbReference type="HOGENOM" id="CLU_2779712_0_0_1"/>
<proteinExistence type="predicted"/>
<reference evidence="2 4" key="2">
    <citation type="journal article" date="2014" name="BMC Genomics">
        <title>An improved genome release (version Mt4.0) for the model legume Medicago truncatula.</title>
        <authorList>
            <person name="Tang H."/>
            <person name="Krishnakumar V."/>
            <person name="Bidwell S."/>
            <person name="Rosen B."/>
            <person name="Chan A."/>
            <person name="Zhou S."/>
            <person name="Gentzbittel L."/>
            <person name="Childs K.L."/>
            <person name="Yandell M."/>
            <person name="Gundlach H."/>
            <person name="Mayer K.F."/>
            <person name="Schwartz D.C."/>
            <person name="Town C.D."/>
        </authorList>
    </citation>
    <scope>GENOME REANNOTATION</scope>
    <source>
        <strain evidence="2">A17</strain>
        <strain evidence="3 4">cv. Jemalong A17</strain>
    </source>
</reference>
<reference evidence="3" key="3">
    <citation type="submission" date="2015-04" db="UniProtKB">
        <authorList>
            <consortium name="EnsemblPlants"/>
        </authorList>
    </citation>
    <scope>IDENTIFICATION</scope>
    <source>
        <strain evidence="3">cv. Jemalong A17</strain>
    </source>
</reference>
<evidence type="ECO:0000313" key="3">
    <source>
        <dbReference type="EnsemblPlants" id="KEH26306"/>
    </source>
</evidence>
<dbReference type="PaxDb" id="3880-AES75646"/>
<evidence type="ECO:0000256" key="1">
    <source>
        <dbReference type="SAM" id="Phobius"/>
    </source>
</evidence>
<keyword evidence="1" id="KW-1133">Transmembrane helix</keyword>
<feature type="transmembrane region" description="Helical" evidence="1">
    <location>
        <begin position="16"/>
        <end position="35"/>
    </location>
</feature>
<organism evidence="2 4">
    <name type="scientific">Medicago truncatula</name>
    <name type="common">Barrel medic</name>
    <name type="synonym">Medicago tribuloides</name>
    <dbReference type="NCBI Taxonomy" id="3880"/>
    <lineage>
        <taxon>Eukaryota</taxon>
        <taxon>Viridiplantae</taxon>
        <taxon>Streptophyta</taxon>
        <taxon>Embryophyta</taxon>
        <taxon>Tracheophyta</taxon>
        <taxon>Spermatophyta</taxon>
        <taxon>Magnoliopsida</taxon>
        <taxon>eudicotyledons</taxon>
        <taxon>Gunneridae</taxon>
        <taxon>Pentapetalae</taxon>
        <taxon>rosids</taxon>
        <taxon>fabids</taxon>
        <taxon>Fabales</taxon>
        <taxon>Fabaceae</taxon>
        <taxon>Papilionoideae</taxon>
        <taxon>50 kb inversion clade</taxon>
        <taxon>NPAAA clade</taxon>
        <taxon>Hologalegina</taxon>
        <taxon>IRL clade</taxon>
        <taxon>Trifolieae</taxon>
        <taxon>Medicago</taxon>
    </lineage>
</organism>
<dbReference type="EnsemblPlants" id="KEH26306">
    <property type="protein sequence ID" value="KEH26306"/>
    <property type="gene ID" value="MTR_6g452420"/>
</dbReference>
<name>A0A072UA65_MEDTR</name>
<keyword evidence="4" id="KW-1185">Reference proteome</keyword>
<reference evidence="2 4" key="1">
    <citation type="journal article" date="2011" name="Nature">
        <title>The Medicago genome provides insight into the evolution of rhizobial symbioses.</title>
        <authorList>
            <person name="Young N.D."/>
            <person name="Debelle F."/>
            <person name="Oldroyd G.E."/>
            <person name="Geurts R."/>
            <person name="Cannon S.B."/>
            <person name="Udvardi M.K."/>
            <person name="Benedito V.A."/>
            <person name="Mayer K.F."/>
            <person name="Gouzy J."/>
            <person name="Schoof H."/>
            <person name="Van de Peer Y."/>
            <person name="Proost S."/>
            <person name="Cook D.R."/>
            <person name="Meyers B.C."/>
            <person name="Spannagl M."/>
            <person name="Cheung F."/>
            <person name="De Mita S."/>
            <person name="Krishnakumar V."/>
            <person name="Gundlach H."/>
            <person name="Zhou S."/>
            <person name="Mudge J."/>
            <person name="Bharti A.K."/>
            <person name="Murray J.D."/>
            <person name="Naoumkina M.A."/>
            <person name="Rosen B."/>
            <person name="Silverstein K.A."/>
            <person name="Tang H."/>
            <person name="Rombauts S."/>
            <person name="Zhao P.X."/>
            <person name="Zhou P."/>
            <person name="Barbe V."/>
            <person name="Bardou P."/>
            <person name="Bechner M."/>
            <person name="Bellec A."/>
            <person name="Berger A."/>
            <person name="Berges H."/>
            <person name="Bidwell S."/>
            <person name="Bisseling T."/>
            <person name="Choisne N."/>
            <person name="Couloux A."/>
            <person name="Denny R."/>
            <person name="Deshpande S."/>
            <person name="Dai X."/>
            <person name="Doyle J.J."/>
            <person name="Dudez A.M."/>
            <person name="Farmer A.D."/>
            <person name="Fouteau S."/>
            <person name="Franken C."/>
            <person name="Gibelin C."/>
            <person name="Gish J."/>
            <person name="Goldstein S."/>
            <person name="Gonzalez A.J."/>
            <person name="Green P.J."/>
            <person name="Hallab A."/>
            <person name="Hartog M."/>
            <person name="Hua A."/>
            <person name="Humphray S.J."/>
            <person name="Jeong D.H."/>
            <person name="Jing Y."/>
            <person name="Jocker A."/>
            <person name="Kenton S.M."/>
            <person name="Kim D.J."/>
            <person name="Klee K."/>
            <person name="Lai H."/>
            <person name="Lang C."/>
            <person name="Lin S."/>
            <person name="Macmil S.L."/>
            <person name="Magdelenat G."/>
            <person name="Matthews L."/>
            <person name="McCorrison J."/>
            <person name="Monaghan E.L."/>
            <person name="Mun J.H."/>
            <person name="Najar F.Z."/>
            <person name="Nicholson C."/>
            <person name="Noirot C."/>
            <person name="O'Bleness M."/>
            <person name="Paule C.R."/>
            <person name="Poulain J."/>
            <person name="Prion F."/>
            <person name="Qin B."/>
            <person name="Qu C."/>
            <person name="Retzel E.F."/>
            <person name="Riddle C."/>
            <person name="Sallet E."/>
            <person name="Samain S."/>
            <person name="Samson N."/>
            <person name="Sanders I."/>
            <person name="Saurat O."/>
            <person name="Scarpelli C."/>
            <person name="Schiex T."/>
            <person name="Segurens B."/>
            <person name="Severin A.J."/>
            <person name="Sherrier D.J."/>
            <person name="Shi R."/>
            <person name="Sims S."/>
            <person name="Singer S.R."/>
            <person name="Sinharoy S."/>
            <person name="Sterck L."/>
            <person name="Viollet A."/>
            <person name="Wang B.B."/>
            <person name="Wang K."/>
            <person name="Wang M."/>
            <person name="Wang X."/>
            <person name="Warfsmann J."/>
            <person name="Weissenbach J."/>
            <person name="White D.D."/>
            <person name="White J.D."/>
            <person name="Wiley G.B."/>
            <person name="Wincker P."/>
            <person name="Xing Y."/>
            <person name="Yang L."/>
            <person name="Yao Z."/>
            <person name="Ying F."/>
            <person name="Zhai J."/>
            <person name="Zhou L."/>
            <person name="Zuber A."/>
            <person name="Denarie J."/>
            <person name="Dixon R.A."/>
            <person name="May G.D."/>
            <person name="Schwartz D.C."/>
            <person name="Rogers J."/>
            <person name="Quetier F."/>
            <person name="Town C.D."/>
            <person name="Roe B.A."/>
        </authorList>
    </citation>
    <scope>NUCLEOTIDE SEQUENCE [LARGE SCALE GENOMIC DNA]</scope>
    <source>
        <strain evidence="2">A17</strain>
        <strain evidence="3 4">cv. Jemalong A17</strain>
    </source>
</reference>
<dbReference type="Proteomes" id="UP000002051">
    <property type="component" value="Chromosome 6"/>
</dbReference>
<accession>A0A072UA65</accession>
<gene>
    <name evidence="2" type="ordered locus">MTR_6g452420</name>
</gene>
<keyword evidence="1" id="KW-0472">Membrane</keyword>
<dbReference type="AlphaFoldDB" id="A0A072UA65"/>
<evidence type="ECO:0000313" key="2">
    <source>
        <dbReference type="EMBL" id="KEH26306.1"/>
    </source>
</evidence>
<dbReference type="EMBL" id="CM001222">
    <property type="protein sequence ID" value="KEH26306.1"/>
    <property type="molecule type" value="Genomic_DNA"/>
</dbReference>
<sequence length="69" mass="8114">MVCYSFIHVHESPSSSIIACWSWLLTTALIYVHAFKIDPKTLEEQQSCIREQRTEQGLVTPRPRYKMCR</sequence>
<evidence type="ECO:0000313" key="4">
    <source>
        <dbReference type="Proteomes" id="UP000002051"/>
    </source>
</evidence>
<keyword evidence="1 2" id="KW-0812">Transmembrane</keyword>
<protein>
    <submittedName>
        <fullName evidence="2">Transmembrane protein, putative</fullName>
    </submittedName>
</protein>